<feature type="transmembrane region" description="Helical" evidence="1">
    <location>
        <begin position="302"/>
        <end position="321"/>
    </location>
</feature>
<dbReference type="GO" id="GO:0046872">
    <property type="term" value="F:metal ion binding"/>
    <property type="evidence" value="ECO:0007669"/>
    <property type="project" value="InterPro"/>
</dbReference>
<dbReference type="InterPro" id="IPR039447">
    <property type="entry name" value="UreH-like_TM_dom"/>
</dbReference>
<feature type="transmembrane region" description="Helical" evidence="1">
    <location>
        <begin position="189"/>
        <end position="215"/>
    </location>
</feature>
<proteinExistence type="predicted"/>
<feature type="transmembrane region" description="Helical" evidence="1">
    <location>
        <begin position="163"/>
        <end position="183"/>
    </location>
</feature>
<feature type="transmembrane region" description="Helical" evidence="1">
    <location>
        <begin position="80"/>
        <end position="100"/>
    </location>
</feature>
<dbReference type="KEGG" id="taqu:KDW03_05555"/>
<dbReference type="RefSeq" id="WP_271436397.1">
    <property type="nucleotide sequence ID" value="NZ_CP073355.1"/>
</dbReference>
<protein>
    <submittedName>
        <fullName evidence="3">Sulfite exporter TauE/SafE family protein</fullName>
    </submittedName>
</protein>
<dbReference type="Pfam" id="PF13386">
    <property type="entry name" value="DsbD_2"/>
    <property type="match status" value="1"/>
</dbReference>
<dbReference type="InterPro" id="IPR008972">
    <property type="entry name" value="Cupredoxin"/>
</dbReference>
<keyword evidence="1" id="KW-0472">Membrane</keyword>
<feature type="transmembrane region" description="Helical" evidence="1">
    <location>
        <begin position="263"/>
        <end position="290"/>
    </location>
</feature>
<feature type="transmembrane region" description="Helical" evidence="1">
    <location>
        <begin position="120"/>
        <end position="142"/>
    </location>
</feature>
<dbReference type="PROSITE" id="PS50846">
    <property type="entry name" value="HMA_2"/>
    <property type="match status" value="1"/>
</dbReference>
<evidence type="ECO:0000313" key="3">
    <source>
        <dbReference type="EMBL" id="URA11263.1"/>
    </source>
</evidence>
<dbReference type="InterPro" id="IPR006121">
    <property type="entry name" value="HMA_dom"/>
</dbReference>
<keyword evidence="1" id="KW-1133">Transmembrane helix</keyword>
<accession>A0AAX3BFZ4</accession>
<reference evidence="3" key="2">
    <citation type="submission" date="2022-06" db="EMBL/GenBank/DDBJ databases">
        <title>Thermospira aquatica gen. nov., sp. nov.</title>
        <authorList>
            <person name="Ben Ali Gam Z."/>
            <person name="Labat M."/>
        </authorList>
    </citation>
    <scope>NUCLEOTIDE SEQUENCE</scope>
    <source>
        <strain evidence="3">F1F22</strain>
    </source>
</reference>
<gene>
    <name evidence="3" type="ORF">KDW03_05555</name>
</gene>
<sequence length="589" mass="64836">MEKKEVKLNVRGMSCNACEIRIEEVLSKEEGIYNVKAKRNKNMVILSYNPQKIDLERIKSLINELGYKVEGVLTNESGNLNFSFIPIFITSGVILVFFILQNKLGIHFLPVITKEMGYGILFVVGLLTSFHCVGMCGGINLTQSLHKDKNNFIPSLKYNIGRLIAYTLIGGIFGGIGTLFSLSSFSKGFIFIIAGIFMITMGLNLFGIFSLGNFLSKFFSQVYAKVNKKGKLIDPFFVGILNGLMPCGPLQGMQIYALSSGSFFTGALSMFFFALGTLPLMLGLGVLVNFLSKKVGYHMMKVSGLIVIFLGISMLSNGLALTGNPLFKEKDKNYSVAKLNGDLQTVITEIEPNRYPPIVVEKGKPVKWIIKVSEENLNSCNNAIVIPALGIEKRLIPGENIIEFTPTNEGNIYYSCWMGMISSTIKVVNNINQSDIVVEENIGGGGSCCASGNIGRYSGGKLPLDSIGIAKIKDGFQEVVINVDENGYSPSVIVLQKNIQAKIIFNPKKLTSCNYVVIFPEYRGRLDLSVGQWETPLLNVSEDFTFTCWMGMLNGYAKVVEDLRKVDIQKIQKELENYRSPRAGGCCGG</sequence>
<dbReference type="Gene3D" id="3.30.70.100">
    <property type="match status" value="1"/>
</dbReference>
<feature type="transmembrane region" description="Helical" evidence="1">
    <location>
        <begin position="236"/>
        <end position="257"/>
    </location>
</feature>
<keyword evidence="4" id="KW-1185">Reference proteome</keyword>
<evidence type="ECO:0000259" key="2">
    <source>
        <dbReference type="PROSITE" id="PS50846"/>
    </source>
</evidence>
<dbReference type="InterPro" id="IPR036163">
    <property type="entry name" value="HMA_dom_sf"/>
</dbReference>
<dbReference type="SUPFAM" id="SSF49503">
    <property type="entry name" value="Cupredoxins"/>
    <property type="match status" value="1"/>
</dbReference>
<dbReference type="PANTHER" id="PTHR42208:SF1">
    <property type="entry name" value="HEAVY METAL TRANSPORTER"/>
    <property type="match status" value="1"/>
</dbReference>
<dbReference type="Gene3D" id="2.60.40.420">
    <property type="entry name" value="Cupredoxins - blue copper proteins"/>
    <property type="match status" value="2"/>
</dbReference>
<dbReference type="AlphaFoldDB" id="A0AAX3BFZ4"/>
<organism evidence="3 4">
    <name type="scientific">Thermospira aquatica</name>
    <dbReference type="NCBI Taxonomy" id="2828656"/>
    <lineage>
        <taxon>Bacteria</taxon>
        <taxon>Pseudomonadati</taxon>
        <taxon>Spirochaetota</taxon>
        <taxon>Spirochaetia</taxon>
        <taxon>Brevinematales</taxon>
        <taxon>Thermospiraceae</taxon>
        <taxon>Thermospira</taxon>
    </lineage>
</organism>
<dbReference type="PANTHER" id="PTHR42208">
    <property type="entry name" value="HEAVY METAL TRANSPORTER-RELATED"/>
    <property type="match status" value="1"/>
</dbReference>
<keyword evidence="1" id="KW-0812">Transmembrane</keyword>
<evidence type="ECO:0000313" key="4">
    <source>
        <dbReference type="Proteomes" id="UP001056539"/>
    </source>
</evidence>
<dbReference type="SUPFAM" id="SSF55008">
    <property type="entry name" value="HMA, heavy metal-associated domain"/>
    <property type="match status" value="1"/>
</dbReference>
<reference evidence="3" key="1">
    <citation type="submission" date="2021-04" db="EMBL/GenBank/DDBJ databases">
        <authorList>
            <person name="Postec A."/>
        </authorList>
    </citation>
    <scope>NUCLEOTIDE SEQUENCE</scope>
    <source>
        <strain evidence="3">F1F22</strain>
    </source>
</reference>
<feature type="domain" description="HMA" evidence="2">
    <location>
        <begin position="4"/>
        <end position="70"/>
    </location>
</feature>
<dbReference type="CDD" id="cd00371">
    <property type="entry name" value="HMA"/>
    <property type="match status" value="1"/>
</dbReference>
<dbReference type="EMBL" id="CP073355">
    <property type="protein sequence ID" value="URA11263.1"/>
    <property type="molecule type" value="Genomic_DNA"/>
</dbReference>
<dbReference type="Pfam" id="PF00403">
    <property type="entry name" value="HMA"/>
    <property type="match status" value="1"/>
</dbReference>
<evidence type="ECO:0000256" key="1">
    <source>
        <dbReference type="SAM" id="Phobius"/>
    </source>
</evidence>
<dbReference type="Proteomes" id="UP001056539">
    <property type="component" value="Chromosome"/>
</dbReference>
<name>A0AAX3BFZ4_9SPIR</name>